<evidence type="ECO:0000313" key="2">
    <source>
        <dbReference type="Proteomes" id="UP000467249"/>
    </source>
</evidence>
<name>A0A6N4W8E0_9MYCO</name>
<sequence>MRSAYAFAAALIEKYSAELGDAATHQLLGDLSGDDEVAAICVVEIAPVSAAEIDELERLSATFEYQVDRDVAATVIAKRRNQLRA</sequence>
<dbReference type="EMBL" id="AP022620">
    <property type="protein sequence ID" value="BBZ78216.1"/>
    <property type="molecule type" value="Genomic_DNA"/>
</dbReference>
<accession>A0A6N4W8E0</accession>
<keyword evidence="2" id="KW-1185">Reference proteome</keyword>
<proteinExistence type="predicted"/>
<organism evidence="1 2">
    <name type="scientific">Mycolicibacterium anyangense</name>
    <dbReference type="NCBI Taxonomy" id="1431246"/>
    <lineage>
        <taxon>Bacteria</taxon>
        <taxon>Bacillati</taxon>
        <taxon>Actinomycetota</taxon>
        <taxon>Actinomycetes</taxon>
        <taxon>Mycobacteriales</taxon>
        <taxon>Mycobacteriaceae</taxon>
        <taxon>Mycolicibacterium</taxon>
    </lineage>
</organism>
<reference evidence="1 2" key="1">
    <citation type="journal article" date="2019" name="Emerg. Microbes Infect.">
        <title>Comprehensive subspecies identification of 175 nontuberculous mycobacteria species based on 7547 genomic profiles.</title>
        <authorList>
            <person name="Matsumoto Y."/>
            <person name="Kinjo T."/>
            <person name="Motooka D."/>
            <person name="Nabeya D."/>
            <person name="Jung N."/>
            <person name="Uechi K."/>
            <person name="Horii T."/>
            <person name="Iida T."/>
            <person name="Fujita J."/>
            <person name="Nakamura S."/>
        </authorList>
    </citation>
    <scope>NUCLEOTIDE SEQUENCE [LARGE SCALE GENOMIC DNA]</scope>
    <source>
        <strain evidence="1 2">JCM 30275</strain>
    </source>
</reference>
<protein>
    <submittedName>
        <fullName evidence="1">Uncharacterized protein</fullName>
    </submittedName>
</protein>
<dbReference type="KEGG" id="many:MANY_35530"/>
<gene>
    <name evidence="1" type="ORF">MANY_35530</name>
</gene>
<dbReference type="Proteomes" id="UP000467249">
    <property type="component" value="Chromosome"/>
</dbReference>
<evidence type="ECO:0000313" key="1">
    <source>
        <dbReference type="EMBL" id="BBZ78216.1"/>
    </source>
</evidence>
<dbReference type="AlphaFoldDB" id="A0A6N4W8E0"/>